<evidence type="ECO:0000313" key="4">
    <source>
        <dbReference type="Proteomes" id="UP001153069"/>
    </source>
</evidence>
<dbReference type="AlphaFoldDB" id="A0A9N8HAF9"/>
<comment type="caution">
    <text evidence="3">The sequence shown here is derived from an EMBL/GenBank/DDBJ whole genome shotgun (WGS) entry which is preliminary data.</text>
</comment>
<feature type="transmembrane region" description="Helical" evidence="2">
    <location>
        <begin position="15"/>
        <end position="35"/>
    </location>
</feature>
<name>A0A9N8HAF9_9STRA</name>
<evidence type="ECO:0000256" key="2">
    <source>
        <dbReference type="SAM" id="Phobius"/>
    </source>
</evidence>
<evidence type="ECO:0000256" key="1">
    <source>
        <dbReference type="SAM" id="MobiDB-lite"/>
    </source>
</evidence>
<gene>
    <name evidence="3" type="ORF">SEMRO_294_G110250.1</name>
</gene>
<reference evidence="3" key="1">
    <citation type="submission" date="2020-06" db="EMBL/GenBank/DDBJ databases">
        <authorList>
            <consortium name="Plant Systems Biology data submission"/>
        </authorList>
    </citation>
    <scope>NUCLEOTIDE SEQUENCE</scope>
    <source>
        <strain evidence="3">D6</strain>
    </source>
</reference>
<protein>
    <recommendedName>
        <fullName evidence="5">Selenoprotein S</fullName>
    </recommendedName>
</protein>
<feature type="region of interest" description="Disordered" evidence="1">
    <location>
        <begin position="70"/>
        <end position="140"/>
    </location>
</feature>
<feature type="compositionally biased region" description="Polar residues" evidence="1">
    <location>
        <begin position="107"/>
        <end position="125"/>
    </location>
</feature>
<feature type="compositionally biased region" description="Basic and acidic residues" evidence="1">
    <location>
        <begin position="75"/>
        <end position="87"/>
    </location>
</feature>
<keyword evidence="2" id="KW-1133">Transmembrane helix</keyword>
<keyword evidence="2" id="KW-0812">Transmembrane</keyword>
<feature type="compositionally biased region" description="Basic residues" evidence="1">
    <location>
        <begin position="127"/>
        <end position="136"/>
    </location>
</feature>
<proteinExistence type="predicted"/>
<organism evidence="3 4">
    <name type="scientific">Seminavis robusta</name>
    <dbReference type="NCBI Taxonomy" id="568900"/>
    <lineage>
        <taxon>Eukaryota</taxon>
        <taxon>Sar</taxon>
        <taxon>Stramenopiles</taxon>
        <taxon>Ochrophyta</taxon>
        <taxon>Bacillariophyta</taxon>
        <taxon>Bacillariophyceae</taxon>
        <taxon>Bacillariophycidae</taxon>
        <taxon>Naviculales</taxon>
        <taxon>Naviculaceae</taxon>
        <taxon>Seminavis</taxon>
    </lineage>
</organism>
<dbReference type="Proteomes" id="UP001153069">
    <property type="component" value="Unassembled WGS sequence"/>
</dbReference>
<evidence type="ECO:0008006" key="5">
    <source>
        <dbReference type="Google" id="ProtNLM"/>
    </source>
</evidence>
<accession>A0A9N8HAF9</accession>
<dbReference type="EMBL" id="CAICTM010000293">
    <property type="protein sequence ID" value="CAB9507146.1"/>
    <property type="molecule type" value="Genomic_DNA"/>
</dbReference>
<keyword evidence="2" id="KW-0472">Membrane</keyword>
<feature type="compositionally biased region" description="Basic residues" evidence="1">
    <location>
        <begin position="96"/>
        <end position="106"/>
    </location>
</feature>
<keyword evidence="4" id="KW-1185">Reference proteome</keyword>
<evidence type="ECO:0000313" key="3">
    <source>
        <dbReference type="EMBL" id="CAB9507146.1"/>
    </source>
</evidence>
<sequence length="156" mass="17846">MDAVNQGIRSINDGFAYLKSNAWPILFMLALWFYLKPRVMAAMDDAKTRRNPQQIRDYDNDLRRVRQMQQLQAEQDAKIKAQKEKSSSQEVVPQEKKKKPIPKKPKATTSSAESLSMNNFSSPSYRPQRRQVRRGTMKATKSTIYCNHGAPGIGNV</sequence>